<protein>
    <submittedName>
        <fullName evidence="1">Uncharacterized protein</fullName>
    </submittedName>
</protein>
<dbReference type="AlphaFoldDB" id="A0ABD2D2J9"/>
<comment type="caution">
    <text evidence="1">The sequence shown here is derived from an EMBL/GenBank/DDBJ whole genome shotgun (WGS) entry which is preliminary data.</text>
</comment>
<evidence type="ECO:0000313" key="1">
    <source>
        <dbReference type="EMBL" id="KAL2751618.1"/>
    </source>
</evidence>
<reference evidence="1 2" key="1">
    <citation type="journal article" date="2024" name="Ann. Entomol. Soc. Am.">
        <title>Genomic analyses of the southern and eastern yellowjacket wasps (Hymenoptera: Vespidae) reveal evolutionary signatures of social life.</title>
        <authorList>
            <person name="Catto M.A."/>
            <person name="Caine P.B."/>
            <person name="Orr S.E."/>
            <person name="Hunt B.G."/>
            <person name="Goodisman M.A.D."/>
        </authorList>
    </citation>
    <scope>NUCLEOTIDE SEQUENCE [LARGE SCALE GENOMIC DNA]</scope>
    <source>
        <strain evidence="1">232</strain>
        <tissue evidence="1">Head and thorax</tissue>
    </source>
</reference>
<dbReference type="Proteomes" id="UP001607303">
    <property type="component" value="Unassembled WGS sequence"/>
</dbReference>
<gene>
    <name evidence="1" type="ORF">V1477_000094</name>
</gene>
<evidence type="ECO:0000313" key="2">
    <source>
        <dbReference type="Proteomes" id="UP001607303"/>
    </source>
</evidence>
<sequence length="747" mass="84676">MRRALSKDPGSVAPGAIGSEKKLLKRIFFPLFPLKRYYSAPISPIFITRLLLVLSGLKKYGHRLGDETFPMTTRARRVLSKEPGLVALDAIVSEKKIVKEQFFCPLFHLNRYNSVPIGQIRTKKIWACRARGAHSKEPGLVPLDAFGYNSVPIGHILTKKIRSYRTRRAPSNEPGPIALEKFFFPLFPLNCYNSVPIGCISTKKIWACRARRVLSNGPCLVALDAIVSKKKIKIFFSFVSFKPLLLGSHWAYLYGNNMCYSVGEKNCLRKLFSPLFRLNRYNSVPIRQIWTKKIWACRTRRAPSNRRGTVALGATGRLLLVISRPKNYGRLGWYEPLPLKPVGFLIIFFSLFPLNRYNSVPIGYVCRKKIWTYRTRRSPSNKPGPVALGVTGKIFFPLFHLNRYNSVPIGHILTKKIWAYRTRRAPSNETGPVALGAVGSDATVLPNEPVPVALGATGSRPKKYGRLGRDEPLPLNPVGFLWDRSRRKKYWRVGCDECFRMTPARKKLLKKIFFSLIHFNRYDSVPVGRISTEKAWACRALRALSNVPGPVPLGAIASEKKKRARRVLSKEPGLVALDAIVSEKKIVKEQFFCPLFHLNRYNSVPIVQIRTKKIWACRARGALSKEPGLVPLDAFGSEKKIVKKKFFFPLFPLNCYNSAPIGQILIKKIRACRARRALSNDPDTVFLGAIVSEKKIVKEKIFFPLFPINRYNTVPIGQIWKKKIWACRARRALSSEPAHVALHCIVS</sequence>
<accession>A0ABD2D2J9</accession>
<name>A0ABD2D2J9_VESMC</name>
<keyword evidence="2" id="KW-1185">Reference proteome</keyword>
<organism evidence="1 2">
    <name type="scientific">Vespula maculifrons</name>
    <name type="common">Eastern yellow jacket</name>
    <name type="synonym">Wasp</name>
    <dbReference type="NCBI Taxonomy" id="7453"/>
    <lineage>
        <taxon>Eukaryota</taxon>
        <taxon>Metazoa</taxon>
        <taxon>Ecdysozoa</taxon>
        <taxon>Arthropoda</taxon>
        <taxon>Hexapoda</taxon>
        <taxon>Insecta</taxon>
        <taxon>Pterygota</taxon>
        <taxon>Neoptera</taxon>
        <taxon>Endopterygota</taxon>
        <taxon>Hymenoptera</taxon>
        <taxon>Apocrita</taxon>
        <taxon>Aculeata</taxon>
        <taxon>Vespoidea</taxon>
        <taxon>Vespidae</taxon>
        <taxon>Vespinae</taxon>
        <taxon>Vespula</taxon>
    </lineage>
</organism>
<proteinExistence type="predicted"/>
<dbReference type="EMBL" id="JAYRBN010000002">
    <property type="protein sequence ID" value="KAL2751618.1"/>
    <property type="molecule type" value="Genomic_DNA"/>
</dbReference>